<dbReference type="Pfam" id="PF02321">
    <property type="entry name" value="OEP"/>
    <property type="match status" value="1"/>
</dbReference>
<gene>
    <name evidence="9" type="ORF">K8V47_04220</name>
</gene>
<evidence type="ECO:0000256" key="6">
    <source>
        <dbReference type="ARBA" id="ARBA00023136"/>
    </source>
</evidence>
<dbReference type="GO" id="GO:0015562">
    <property type="term" value="F:efflux transmembrane transporter activity"/>
    <property type="evidence" value="ECO:0007669"/>
    <property type="project" value="InterPro"/>
</dbReference>
<dbReference type="GO" id="GO:0009279">
    <property type="term" value="C:cell outer membrane"/>
    <property type="evidence" value="ECO:0007669"/>
    <property type="project" value="UniProtKB-SubCell"/>
</dbReference>
<keyword evidence="5" id="KW-0812">Transmembrane</keyword>
<accession>A0A921E7P2</accession>
<evidence type="ECO:0000256" key="3">
    <source>
        <dbReference type="ARBA" id="ARBA00022448"/>
    </source>
</evidence>
<reference evidence="9" key="2">
    <citation type="submission" date="2021-09" db="EMBL/GenBank/DDBJ databases">
        <authorList>
            <person name="Gilroy R."/>
        </authorList>
    </citation>
    <scope>NUCLEOTIDE SEQUENCE</scope>
    <source>
        <strain evidence="9">4100</strain>
    </source>
</reference>
<feature type="signal peptide" evidence="8">
    <location>
        <begin position="1"/>
        <end position="19"/>
    </location>
</feature>
<dbReference type="AlphaFoldDB" id="A0A921E7P2"/>
<keyword evidence="7" id="KW-0998">Cell outer membrane</keyword>
<proteinExistence type="inferred from homology"/>
<dbReference type="GO" id="GO:1990281">
    <property type="term" value="C:efflux pump complex"/>
    <property type="evidence" value="ECO:0007669"/>
    <property type="project" value="TreeGrafter"/>
</dbReference>
<sequence>MNRILITLMAIGAAVSAEALTLQEARQLAVDNYPLVRDYDLITLTERYNLQNAAKAWLPQVELGAQATWQTDVSAYPDVLKEMLSQRGMDLKGMSPWQWKAQVDVRQVIWDGGRIKASQDVAKREAEEDRLSNEVELYRLRERIDDLYFSLLLLSQQGEAIRSSIALLQANLDRVNSLVVNGAAMQSDADAIEAELLSTKQQLISVQSAMKAYRNILALYVGARADEELEEPSPVMLPSANDSRMRPEQRLMSARQETLLARQSQVRKESMPQIGAFAQGYFGYPGMNFMESMMSRDPSFNAMLGVSVSWNIGSLYTRKNKLLSLQAAADRVDVSRRVFEFNTDVQATQYRTEIDRLREISESDKAIVELRGRVRNASEARLREGIVEPTDLLLRITDEKNALISANSHRIEYLKAIYQLQNILNYE</sequence>
<dbReference type="Proteomes" id="UP000711407">
    <property type="component" value="Unassembled WGS sequence"/>
</dbReference>
<reference evidence="9" key="1">
    <citation type="journal article" date="2021" name="PeerJ">
        <title>Extensive microbial diversity within the chicken gut microbiome revealed by metagenomics and culture.</title>
        <authorList>
            <person name="Gilroy R."/>
            <person name="Ravi A."/>
            <person name="Getino M."/>
            <person name="Pursley I."/>
            <person name="Horton D.L."/>
            <person name="Alikhan N.F."/>
            <person name="Baker D."/>
            <person name="Gharbi K."/>
            <person name="Hall N."/>
            <person name="Watson M."/>
            <person name="Adriaenssens E.M."/>
            <person name="Foster-Nyarko E."/>
            <person name="Jarju S."/>
            <person name="Secka A."/>
            <person name="Antonio M."/>
            <person name="Oren A."/>
            <person name="Chaudhuri R.R."/>
            <person name="La Ragione R."/>
            <person name="Hildebrand F."/>
            <person name="Pallen M.J."/>
        </authorList>
    </citation>
    <scope>NUCLEOTIDE SEQUENCE</scope>
    <source>
        <strain evidence="9">4100</strain>
    </source>
</reference>
<dbReference type="EMBL" id="DYXT01000025">
    <property type="protein sequence ID" value="HJE38948.1"/>
    <property type="molecule type" value="Genomic_DNA"/>
</dbReference>
<dbReference type="Gene3D" id="1.20.1600.10">
    <property type="entry name" value="Outer membrane efflux proteins (OEP)"/>
    <property type="match status" value="1"/>
</dbReference>
<comment type="subcellular location">
    <subcellularLocation>
        <location evidence="1">Cell outer membrane</location>
    </subcellularLocation>
</comment>
<dbReference type="GO" id="GO:0015288">
    <property type="term" value="F:porin activity"/>
    <property type="evidence" value="ECO:0007669"/>
    <property type="project" value="TreeGrafter"/>
</dbReference>
<dbReference type="SUPFAM" id="SSF56954">
    <property type="entry name" value="Outer membrane efflux proteins (OEP)"/>
    <property type="match status" value="1"/>
</dbReference>
<dbReference type="InterPro" id="IPR051906">
    <property type="entry name" value="TolC-like"/>
</dbReference>
<keyword evidence="8" id="KW-0732">Signal</keyword>
<comment type="similarity">
    <text evidence="2">Belongs to the outer membrane factor (OMF) (TC 1.B.17) family.</text>
</comment>
<protein>
    <submittedName>
        <fullName evidence="9">TolC family protein</fullName>
    </submittedName>
</protein>
<evidence type="ECO:0000256" key="8">
    <source>
        <dbReference type="SAM" id="SignalP"/>
    </source>
</evidence>
<evidence type="ECO:0000313" key="9">
    <source>
        <dbReference type="EMBL" id="HJE38948.1"/>
    </source>
</evidence>
<dbReference type="PANTHER" id="PTHR30026:SF20">
    <property type="entry name" value="OUTER MEMBRANE PROTEIN TOLC"/>
    <property type="match status" value="1"/>
</dbReference>
<comment type="caution">
    <text evidence="9">The sequence shown here is derived from an EMBL/GenBank/DDBJ whole genome shotgun (WGS) entry which is preliminary data.</text>
</comment>
<keyword evidence="4" id="KW-1134">Transmembrane beta strand</keyword>
<evidence type="ECO:0000256" key="5">
    <source>
        <dbReference type="ARBA" id="ARBA00022692"/>
    </source>
</evidence>
<organism evidence="9 10">
    <name type="scientific">Candidatus Amulumruptor caecigallinarius</name>
    <dbReference type="NCBI Taxonomy" id="2109911"/>
    <lineage>
        <taxon>Bacteria</taxon>
        <taxon>Pseudomonadati</taxon>
        <taxon>Bacteroidota</taxon>
        <taxon>Bacteroidia</taxon>
        <taxon>Bacteroidales</taxon>
        <taxon>Muribaculaceae</taxon>
        <taxon>Candidatus Amulumruptor</taxon>
    </lineage>
</organism>
<dbReference type="PANTHER" id="PTHR30026">
    <property type="entry name" value="OUTER MEMBRANE PROTEIN TOLC"/>
    <property type="match status" value="1"/>
</dbReference>
<dbReference type="InterPro" id="IPR003423">
    <property type="entry name" value="OMP_efflux"/>
</dbReference>
<name>A0A921E7P2_9BACT</name>
<feature type="chain" id="PRO_5037367603" evidence="8">
    <location>
        <begin position="20"/>
        <end position="427"/>
    </location>
</feature>
<evidence type="ECO:0000256" key="4">
    <source>
        <dbReference type="ARBA" id="ARBA00022452"/>
    </source>
</evidence>
<evidence type="ECO:0000256" key="2">
    <source>
        <dbReference type="ARBA" id="ARBA00007613"/>
    </source>
</evidence>
<keyword evidence="3" id="KW-0813">Transport</keyword>
<evidence type="ECO:0000256" key="7">
    <source>
        <dbReference type="ARBA" id="ARBA00023237"/>
    </source>
</evidence>
<evidence type="ECO:0000313" key="10">
    <source>
        <dbReference type="Proteomes" id="UP000711407"/>
    </source>
</evidence>
<evidence type="ECO:0000256" key="1">
    <source>
        <dbReference type="ARBA" id="ARBA00004442"/>
    </source>
</evidence>
<keyword evidence="6" id="KW-0472">Membrane</keyword>